<proteinExistence type="predicted"/>
<comment type="caution">
    <text evidence="2">The sequence shown here is derived from an EMBL/GenBank/DDBJ whole genome shotgun (WGS) entry which is preliminary data.</text>
</comment>
<dbReference type="Gene3D" id="1.25.40.10">
    <property type="entry name" value="Tetratricopeptide repeat domain"/>
    <property type="match status" value="1"/>
</dbReference>
<dbReference type="SMART" id="SM00028">
    <property type="entry name" value="TPR"/>
    <property type="match status" value="3"/>
</dbReference>
<organism evidence="2 3">
    <name type="scientific">Reyranella soli</name>
    <dbReference type="NCBI Taxonomy" id="1230389"/>
    <lineage>
        <taxon>Bacteria</taxon>
        <taxon>Pseudomonadati</taxon>
        <taxon>Pseudomonadota</taxon>
        <taxon>Alphaproteobacteria</taxon>
        <taxon>Hyphomicrobiales</taxon>
        <taxon>Reyranellaceae</taxon>
        <taxon>Reyranella</taxon>
    </lineage>
</organism>
<dbReference type="GO" id="GO:0035556">
    <property type="term" value="P:intracellular signal transduction"/>
    <property type="evidence" value="ECO:0007669"/>
    <property type="project" value="InterPro"/>
</dbReference>
<dbReference type="GO" id="GO:0006171">
    <property type="term" value="P:cAMP biosynthetic process"/>
    <property type="evidence" value="ECO:0007669"/>
    <property type="project" value="TreeGrafter"/>
</dbReference>
<gene>
    <name evidence="2" type="ORF">RSO01_90580</name>
</gene>
<dbReference type="RefSeq" id="WP_147157172.1">
    <property type="nucleotide sequence ID" value="NZ_BKAJ01000269.1"/>
</dbReference>
<evidence type="ECO:0000313" key="3">
    <source>
        <dbReference type="Proteomes" id="UP000321058"/>
    </source>
</evidence>
<dbReference type="AlphaFoldDB" id="A0A512NSK9"/>
<dbReference type="SUPFAM" id="SSF55073">
    <property type="entry name" value="Nucleotide cyclase"/>
    <property type="match status" value="1"/>
</dbReference>
<dbReference type="SUPFAM" id="SSF48452">
    <property type="entry name" value="TPR-like"/>
    <property type="match status" value="1"/>
</dbReference>
<reference evidence="2 3" key="1">
    <citation type="submission" date="2019-07" db="EMBL/GenBank/DDBJ databases">
        <title>Whole genome shotgun sequence of Reyranella soli NBRC 108950.</title>
        <authorList>
            <person name="Hosoyama A."/>
            <person name="Uohara A."/>
            <person name="Ohji S."/>
            <person name="Ichikawa N."/>
        </authorList>
    </citation>
    <scope>NUCLEOTIDE SEQUENCE [LARGE SCALE GENOMIC DNA]</scope>
    <source>
        <strain evidence="2 3">NBRC 108950</strain>
    </source>
</reference>
<dbReference type="InterPro" id="IPR001054">
    <property type="entry name" value="A/G_cyclase"/>
</dbReference>
<dbReference type="InterPro" id="IPR050697">
    <property type="entry name" value="Adenylyl/Guanylyl_Cyclase_3/4"/>
</dbReference>
<dbReference type="InterPro" id="IPR019734">
    <property type="entry name" value="TPR_rpt"/>
</dbReference>
<dbReference type="PROSITE" id="PS50125">
    <property type="entry name" value="GUANYLATE_CYCLASE_2"/>
    <property type="match status" value="1"/>
</dbReference>
<sequence>MTEQRRLAAIVSADVAGYSRLMGRDESGTLAALKAIRQEVVDPAIAKHGGRIVKTTGDGLLLEFPSVVNAVRCAIEVQTAMADRGAEIAEDRRFALRIGINLGDIIVEGDDIFGDGVNVAARLQEIAPAGGICISSRVHDDVRDRLDTAFDDGGTQALKNIARPIQVWRWHPGLTALPEPVPAPTALPLPDKPSIAVLPFQNISGDPEQEYFVDGLVEDIITSLSRFKSLFVIARNSTFTYKGKAVDIREAGQQLGVRYVLEGSVRKAANRLRINGQLIDVSTGGHLWADHFDGVLEDVFDLQDRVTSSVVGTIAPKLERAETERALRKPPESLDAYDCFLRGMAHYHLFTRNDMPVARQFFHRATDLDPAYAAAYGLGSWCVSVCQANGWLSDPQREVPDAVELARRAVAIGLDDPLALVTGAATLATLAGELDSAIAYVDRALVLNPNLALAWSVSGWGRVYLGEHVDAITRLERAIRLSPLDLLAHHFYTGMGWAHLFAGRYDEAASWARKAALEKPDWAPTARVETIACALSGRTLEAQKALARLLAITPDLRLSNTRMSSAWRREKDRALYMEGLRLAGLPE</sequence>
<dbReference type="OrthoDB" id="9807521at2"/>
<feature type="domain" description="Guanylate cyclase" evidence="1">
    <location>
        <begin position="9"/>
        <end position="124"/>
    </location>
</feature>
<dbReference type="CDD" id="cd07302">
    <property type="entry name" value="CHD"/>
    <property type="match status" value="1"/>
</dbReference>
<dbReference type="PANTHER" id="PTHR43081:SF19">
    <property type="entry name" value="PH-SENSITIVE ADENYLATE CYCLASE RV1264"/>
    <property type="match status" value="1"/>
</dbReference>
<dbReference type="Proteomes" id="UP000321058">
    <property type="component" value="Unassembled WGS sequence"/>
</dbReference>
<dbReference type="Gene3D" id="3.30.70.1230">
    <property type="entry name" value="Nucleotide cyclase"/>
    <property type="match status" value="1"/>
</dbReference>
<accession>A0A512NSK9</accession>
<dbReference type="InterPro" id="IPR011990">
    <property type="entry name" value="TPR-like_helical_dom_sf"/>
</dbReference>
<name>A0A512NSK9_9HYPH</name>
<dbReference type="Pfam" id="PF00211">
    <property type="entry name" value="Guanylate_cyc"/>
    <property type="match status" value="1"/>
</dbReference>
<protein>
    <submittedName>
        <fullName evidence="2">Adenylate cyclase</fullName>
    </submittedName>
</protein>
<dbReference type="GO" id="GO:0004016">
    <property type="term" value="F:adenylate cyclase activity"/>
    <property type="evidence" value="ECO:0007669"/>
    <property type="project" value="UniProtKB-ARBA"/>
</dbReference>
<evidence type="ECO:0000313" key="2">
    <source>
        <dbReference type="EMBL" id="GEP61892.1"/>
    </source>
</evidence>
<dbReference type="PANTHER" id="PTHR43081">
    <property type="entry name" value="ADENYLATE CYCLASE, TERMINAL-DIFFERENTIATION SPECIFIC-RELATED"/>
    <property type="match status" value="1"/>
</dbReference>
<dbReference type="InterPro" id="IPR029787">
    <property type="entry name" value="Nucleotide_cyclase"/>
</dbReference>
<dbReference type="Gene3D" id="3.40.50.10070">
    <property type="entry name" value="TolB, N-terminal domain"/>
    <property type="match status" value="1"/>
</dbReference>
<dbReference type="EMBL" id="BKAJ01000269">
    <property type="protein sequence ID" value="GEP61892.1"/>
    <property type="molecule type" value="Genomic_DNA"/>
</dbReference>
<evidence type="ECO:0000259" key="1">
    <source>
        <dbReference type="PROSITE" id="PS50125"/>
    </source>
</evidence>
<keyword evidence="3" id="KW-1185">Reference proteome</keyword>